<dbReference type="SUPFAM" id="SSF53850">
    <property type="entry name" value="Periplasmic binding protein-like II"/>
    <property type="match status" value="1"/>
</dbReference>
<feature type="chain" id="PRO_5027781942" evidence="2">
    <location>
        <begin position="28"/>
        <end position="469"/>
    </location>
</feature>
<reference evidence="3" key="1">
    <citation type="journal article" date="2020" name="mSystems">
        <title>Genome- and Community-Level Interaction Insights into Carbon Utilization and Element Cycling Functions of Hydrothermarchaeota in Hydrothermal Sediment.</title>
        <authorList>
            <person name="Zhou Z."/>
            <person name="Liu Y."/>
            <person name="Xu W."/>
            <person name="Pan J."/>
            <person name="Luo Z.H."/>
            <person name="Li M."/>
        </authorList>
    </citation>
    <scope>NUCLEOTIDE SEQUENCE [LARGE SCALE GENOMIC DNA]</scope>
    <source>
        <strain evidence="3">SpSt-573</strain>
    </source>
</reference>
<dbReference type="PANTHER" id="PTHR43649:SF12">
    <property type="entry name" value="DIACETYLCHITOBIOSE BINDING PROTEIN DASA"/>
    <property type="match status" value="1"/>
</dbReference>
<dbReference type="PANTHER" id="PTHR43649">
    <property type="entry name" value="ARABINOSE-BINDING PROTEIN-RELATED"/>
    <property type="match status" value="1"/>
</dbReference>
<dbReference type="Gene3D" id="3.40.190.10">
    <property type="entry name" value="Periplasmic binding protein-like II"/>
    <property type="match status" value="2"/>
</dbReference>
<dbReference type="InterPro" id="IPR006059">
    <property type="entry name" value="SBP"/>
</dbReference>
<organism evidence="3">
    <name type="scientific">Anaerolinea thermolimosa</name>
    <dbReference type="NCBI Taxonomy" id="229919"/>
    <lineage>
        <taxon>Bacteria</taxon>
        <taxon>Bacillati</taxon>
        <taxon>Chloroflexota</taxon>
        <taxon>Anaerolineae</taxon>
        <taxon>Anaerolineales</taxon>
        <taxon>Anaerolineaceae</taxon>
        <taxon>Anaerolinea</taxon>
    </lineage>
</organism>
<dbReference type="Pfam" id="PF01547">
    <property type="entry name" value="SBP_bac_1"/>
    <property type="match status" value="1"/>
</dbReference>
<evidence type="ECO:0000256" key="2">
    <source>
        <dbReference type="SAM" id="SignalP"/>
    </source>
</evidence>
<gene>
    <name evidence="3" type="ORF">ENT37_03605</name>
</gene>
<sequence length="469" mass="52871">MIMKETIISRRKFLKAASIAGAGAMLAACAPATQPPAATQSPVSSDSETTTGNLTSEEITLNVLAENWGEIYNNLMTVIGDEFTKEHPNIKVSWDFDPDWRTKLTTLLAANTPPDLAFMRSDFITTVASKGVVLPLDDFLKAAGAKREDFVLPLYDSSLYNGKLYAMPGGADFWNPFYSKDMYRAAGLDPEQPPKTLQEFFDHSKKLVKTAADGSIEQLAYLYTAWQYANWAFIYGGEFYDAEKDQVTADHPKNIEAMKWLKEYWMSEGNIDQLTAFAQRPGFFEAGNPFATKQCAFVFDGFWFYEAIDQHAPDLDYGVAFWPTLTGSEADRSRYMVGGWMYSLPKGIPHVNESWALIRYMFLDNSAKMGVDTLNGTCVKAQFDEWVEGMQKKLGESNRMSPYLHLFVETGGYATKYFPAIPVQSFYTDELNRVWDLVMRDQLEPEQALAEARQNVQAELEKSRKESSS</sequence>
<evidence type="ECO:0000256" key="1">
    <source>
        <dbReference type="SAM" id="MobiDB-lite"/>
    </source>
</evidence>
<dbReference type="InterPro" id="IPR050490">
    <property type="entry name" value="Bact_solute-bd_prot1"/>
</dbReference>
<dbReference type="NCBIfam" id="TIGR01409">
    <property type="entry name" value="TAT_signal_seq"/>
    <property type="match status" value="1"/>
</dbReference>
<dbReference type="InterPro" id="IPR019546">
    <property type="entry name" value="TAT_signal_bac_arc"/>
</dbReference>
<dbReference type="PROSITE" id="PS51318">
    <property type="entry name" value="TAT"/>
    <property type="match status" value="1"/>
</dbReference>
<feature type="compositionally biased region" description="Basic and acidic residues" evidence="1">
    <location>
        <begin position="459"/>
        <end position="469"/>
    </location>
</feature>
<comment type="caution">
    <text evidence="3">The sequence shown here is derived from an EMBL/GenBank/DDBJ whole genome shotgun (WGS) entry which is preliminary data.</text>
</comment>
<protein>
    <submittedName>
        <fullName evidence="3">Extracellular solute-binding protein</fullName>
    </submittedName>
</protein>
<accession>A0A7C4KID1</accession>
<keyword evidence="2" id="KW-0732">Signal</keyword>
<dbReference type="AlphaFoldDB" id="A0A7C4KID1"/>
<dbReference type="InterPro" id="IPR006311">
    <property type="entry name" value="TAT_signal"/>
</dbReference>
<proteinExistence type="predicted"/>
<dbReference type="EMBL" id="DSYK01000186">
    <property type="protein sequence ID" value="HGS20939.1"/>
    <property type="molecule type" value="Genomic_DNA"/>
</dbReference>
<dbReference type="PROSITE" id="PS51257">
    <property type="entry name" value="PROKAR_LIPOPROTEIN"/>
    <property type="match status" value="1"/>
</dbReference>
<feature type="signal peptide" evidence="2">
    <location>
        <begin position="1"/>
        <end position="27"/>
    </location>
</feature>
<evidence type="ECO:0000313" key="3">
    <source>
        <dbReference type="EMBL" id="HGS20939.1"/>
    </source>
</evidence>
<feature type="region of interest" description="Disordered" evidence="1">
    <location>
        <begin position="450"/>
        <end position="469"/>
    </location>
</feature>
<name>A0A7C4KID1_9CHLR</name>